<dbReference type="Proteomes" id="UP000189370">
    <property type="component" value="Unassembled WGS sequence"/>
</dbReference>
<dbReference type="EMBL" id="LWLN01000002">
    <property type="protein sequence ID" value="OLZ39306.1"/>
    <property type="molecule type" value="Genomic_DNA"/>
</dbReference>
<proteinExistence type="predicted"/>
<dbReference type="AlphaFoldDB" id="A0A1S8ARS1"/>
<organism evidence="1 2">
    <name type="scientific">Natrinema saccharevitans</name>
    <dbReference type="NCBI Taxonomy" id="301967"/>
    <lineage>
        <taxon>Archaea</taxon>
        <taxon>Methanobacteriati</taxon>
        <taxon>Methanobacteriota</taxon>
        <taxon>Stenosarchaea group</taxon>
        <taxon>Halobacteria</taxon>
        <taxon>Halobacteriales</taxon>
        <taxon>Natrialbaceae</taxon>
        <taxon>Natrinema</taxon>
    </lineage>
</organism>
<gene>
    <name evidence="1" type="ORF">A6E15_18080</name>
</gene>
<sequence>MVGTETAQRLRLLEADLEDAPLALDALADIDIYGDDDARALFATISPHRSWDNSHYVAQLRARLEKPIVALETIYTPITTLSCDRVCIDFQELL</sequence>
<comment type="caution">
    <text evidence="1">The sequence shown here is derived from an EMBL/GenBank/DDBJ whole genome shotgun (WGS) entry which is preliminary data.</text>
</comment>
<name>A0A1S8ARS1_9EURY</name>
<keyword evidence="2" id="KW-1185">Reference proteome</keyword>
<protein>
    <submittedName>
        <fullName evidence="1">Uncharacterized protein</fullName>
    </submittedName>
</protein>
<accession>A0A1S8ARS1</accession>
<evidence type="ECO:0000313" key="1">
    <source>
        <dbReference type="EMBL" id="OLZ39306.1"/>
    </source>
</evidence>
<evidence type="ECO:0000313" key="2">
    <source>
        <dbReference type="Proteomes" id="UP000189370"/>
    </source>
</evidence>
<reference evidence="2" key="1">
    <citation type="submission" date="2016-04" db="EMBL/GenBank/DDBJ databases">
        <authorList>
            <person name="Chen S.-C."/>
            <person name="Lai M.-C."/>
        </authorList>
    </citation>
    <scope>NUCLEOTIDE SEQUENCE [LARGE SCALE GENOMIC DNA]</scope>
    <source>
        <strain evidence="2">AB14</strain>
    </source>
</reference>